<dbReference type="SUPFAM" id="SSF57850">
    <property type="entry name" value="RING/U-box"/>
    <property type="match status" value="1"/>
</dbReference>
<proteinExistence type="predicted"/>
<keyword evidence="2" id="KW-1185">Reference proteome</keyword>
<gene>
    <name evidence="1" type="ORF">EmuJ_000879700</name>
</gene>
<evidence type="ECO:0000313" key="1">
    <source>
        <dbReference type="EMBL" id="CDS41171.1"/>
    </source>
</evidence>
<name>A0A068Y9G5_ECHMU</name>
<dbReference type="Proteomes" id="UP000017246">
    <property type="component" value="Unassembled WGS sequence"/>
</dbReference>
<reference evidence="1" key="1">
    <citation type="journal article" date="2013" name="Nature">
        <title>The genomes of four tapeworm species reveal adaptations to parasitism.</title>
        <authorList>
            <person name="Tsai I.J."/>
            <person name="Zarowiecki M."/>
            <person name="Holroyd N."/>
            <person name="Garciarrubio A."/>
            <person name="Sanchez-Flores A."/>
            <person name="Brooks K.L."/>
            <person name="Tracey A."/>
            <person name="Bobes R.J."/>
            <person name="Fragoso G."/>
            <person name="Sciutto E."/>
            <person name="Aslett M."/>
            <person name="Beasley H."/>
            <person name="Bennett H.M."/>
            <person name="Cai J."/>
            <person name="Camicia F."/>
            <person name="Clark R."/>
            <person name="Cucher M."/>
            <person name="De Silva N."/>
            <person name="Day T.A."/>
            <person name="Deplazes P."/>
            <person name="Estrada K."/>
            <person name="Fernandez C."/>
            <person name="Holland P.W."/>
            <person name="Hou J."/>
            <person name="Hu S."/>
            <person name="Huckvale T."/>
            <person name="Hung S.S."/>
            <person name="Kamenetzky L."/>
            <person name="Keane J.A."/>
            <person name="Kiss F."/>
            <person name="Koziol U."/>
            <person name="Lambert O."/>
            <person name="Liu K."/>
            <person name="Luo X."/>
            <person name="Luo Y."/>
            <person name="Macchiaroli N."/>
            <person name="Nichol S."/>
            <person name="Paps J."/>
            <person name="Parkinson J."/>
            <person name="Pouchkina-Stantcheva N."/>
            <person name="Riddiford N."/>
            <person name="Rosenzvit M."/>
            <person name="Salinas G."/>
            <person name="Wasmuth J.D."/>
            <person name="Zamanian M."/>
            <person name="Zheng Y."/>
            <person name="Cai X."/>
            <person name="Soberon X."/>
            <person name="Olson P.D."/>
            <person name="Laclette J.P."/>
            <person name="Brehm K."/>
            <person name="Berriman M."/>
            <person name="Garciarrubio A."/>
            <person name="Bobes R.J."/>
            <person name="Fragoso G."/>
            <person name="Sanchez-Flores A."/>
            <person name="Estrada K."/>
            <person name="Cevallos M.A."/>
            <person name="Morett E."/>
            <person name="Gonzalez V."/>
            <person name="Portillo T."/>
            <person name="Ochoa-Leyva A."/>
            <person name="Jose M.V."/>
            <person name="Sciutto E."/>
            <person name="Landa A."/>
            <person name="Jimenez L."/>
            <person name="Valdes V."/>
            <person name="Carrero J.C."/>
            <person name="Larralde C."/>
            <person name="Morales-Montor J."/>
            <person name="Limon-Lason J."/>
            <person name="Soberon X."/>
            <person name="Laclette J.P."/>
        </authorList>
    </citation>
    <scope>NUCLEOTIDE SEQUENCE [LARGE SCALE GENOMIC DNA]</scope>
</reference>
<dbReference type="STRING" id="6211.A0A068Y9G5"/>
<reference evidence="1" key="2">
    <citation type="submission" date="2015-11" db="EMBL/GenBank/DDBJ databases">
        <authorList>
            <person name="Zhang Y."/>
            <person name="Guo Z."/>
        </authorList>
    </citation>
    <scope>NUCLEOTIDE SEQUENCE</scope>
</reference>
<evidence type="ECO:0000313" key="2">
    <source>
        <dbReference type="Proteomes" id="UP000017246"/>
    </source>
</evidence>
<dbReference type="OrthoDB" id="9984778at2759"/>
<sequence>MDPVHRKLNAATRKALKQLPVKCLNQVDPLISEGFDQCAICIEVFKPQDLIRSLPCRCIISPGRSQAHRNSKVGRQAEAEVMKCEAVGA</sequence>
<dbReference type="EMBL" id="LN902841">
    <property type="protein sequence ID" value="CDS41171.1"/>
    <property type="molecule type" value="Genomic_DNA"/>
</dbReference>
<organism evidence="1 2">
    <name type="scientific">Echinococcus multilocularis</name>
    <name type="common">Fox tapeworm</name>
    <dbReference type="NCBI Taxonomy" id="6211"/>
    <lineage>
        <taxon>Eukaryota</taxon>
        <taxon>Metazoa</taxon>
        <taxon>Spiralia</taxon>
        <taxon>Lophotrochozoa</taxon>
        <taxon>Platyhelminthes</taxon>
        <taxon>Cestoda</taxon>
        <taxon>Eucestoda</taxon>
        <taxon>Cyclophyllidea</taxon>
        <taxon>Taeniidae</taxon>
        <taxon>Echinococcus</taxon>
    </lineage>
</organism>
<dbReference type="AlphaFoldDB" id="A0A068Y9G5"/>
<accession>A0A068Y9G5</accession>
<protein>
    <submittedName>
        <fullName evidence="1">Ring finger protein 150</fullName>
    </submittedName>
</protein>